<keyword evidence="3" id="KW-0378">Hydrolase</keyword>
<feature type="compositionally biased region" description="Basic and acidic residues" evidence="5">
    <location>
        <begin position="892"/>
        <end position="903"/>
    </location>
</feature>
<dbReference type="PROSITE" id="PS50056">
    <property type="entry name" value="TYR_PHOSPHATASE_2"/>
    <property type="match status" value="1"/>
</dbReference>
<dbReference type="Gene3D" id="3.40.250.10">
    <property type="entry name" value="Rhodanese-like domain"/>
    <property type="match status" value="1"/>
</dbReference>
<dbReference type="SUPFAM" id="SSF52799">
    <property type="entry name" value="(Phosphotyrosine protein) phosphatases II"/>
    <property type="match status" value="1"/>
</dbReference>
<dbReference type="InterPro" id="IPR000340">
    <property type="entry name" value="Dual-sp_phosphatase_cat-dom"/>
</dbReference>
<protein>
    <recommendedName>
        <fullName evidence="2">protein-tyrosine-phosphatase</fullName>
        <ecNumber evidence="2">3.1.3.48</ecNumber>
    </recommendedName>
</protein>
<proteinExistence type="inferred from homology"/>
<dbReference type="SUPFAM" id="SSF52821">
    <property type="entry name" value="Rhodanese/Cell cycle control phosphatase"/>
    <property type="match status" value="1"/>
</dbReference>
<feature type="compositionally biased region" description="Gly residues" evidence="5">
    <location>
        <begin position="765"/>
        <end position="781"/>
    </location>
</feature>
<feature type="domain" description="Tyrosine specific protein phosphatases" evidence="7">
    <location>
        <begin position="683"/>
        <end position="740"/>
    </location>
</feature>
<dbReference type="EC" id="3.1.3.48" evidence="2"/>
<accession>A0A1E3JC51</accession>
<feature type="compositionally biased region" description="Pro residues" evidence="5">
    <location>
        <begin position="11"/>
        <end position="28"/>
    </location>
</feature>
<dbReference type="Proteomes" id="UP000094819">
    <property type="component" value="Unassembled WGS sequence"/>
</dbReference>
<dbReference type="PROSITE" id="PS50054">
    <property type="entry name" value="TYR_PHOSPHATASE_DUAL"/>
    <property type="match status" value="1"/>
</dbReference>
<dbReference type="CDD" id="cd14498">
    <property type="entry name" value="DSP"/>
    <property type="match status" value="1"/>
</dbReference>
<evidence type="ECO:0000256" key="1">
    <source>
        <dbReference type="ARBA" id="ARBA00008601"/>
    </source>
</evidence>
<feature type="compositionally biased region" description="Polar residues" evidence="5">
    <location>
        <begin position="797"/>
        <end position="814"/>
    </location>
</feature>
<feature type="region of interest" description="Disordered" evidence="5">
    <location>
        <begin position="395"/>
        <end position="601"/>
    </location>
</feature>
<dbReference type="GO" id="GO:0004725">
    <property type="term" value="F:protein tyrosine phosphatase activity"/>
    <property type="evidence" value="ECO:0007669"/>
    <property type="project" value="UniProtKB-EC"/>
</dbReference>
<feature type="compositionally biased region" description="Polar residues" evidence="5">
    <location>
        <begin position="166"/>
        <end position="186"/>
    </location>
</feature>
<dbReference type="FunFam" id="3.90.190.10:FF:000120">
    <property type="entry name" value="MAP kinase phosphatase, putative"/>
    <property type="match status" value="1"/>
</dbReference>
<evidence type="ECO:0000313" key="8">
    <source>
        <dbReference type="EMBL" id="ODN98458.1"/>
    </source>
</evidence>
<dbReference type="OrthoDB" id="273181at2759"/>
<feature type="domain" description="Tyrosine-protein phosphatase" evidence="6">
    <location>
        <begin position="611"/>
        <end position="759"/>
    </location>
</feature>
<keyword evidence="9" id="KW-1185">Reference proteome</keyword>
<evidence type="ECO:0000256" key="3">
    <source>
        <dbReference type="ARBA" id="ARBA00022801"/>
    </source>
</evidence>
<dbReference type="GO" id="GO:0043409">
    <property type="term" value="P:negative regulation of MAPK cascade"/>
    <property type="evidence" value="ECO:0007669"/>
    <property type="project" value="TreeGrafter"/>
</dbReference>
<keyword evidence="4" id="KW-0904">Protein phosphatase</keyword>
<organism evidence="8 9">
    <name type="scientific">Cryptococcus wingfieldii CBS 7118</name>
    <dbReference type="NCBI Taxonomy" id="1295528"/>
    <lineage>
        <taxon>Eukaryota</taxon>
        <taxon>Fungi</taxon>
        <taxon>Dikarya</taxon>
        <taxon>Basidiomycota</taxon>
        <taxon>Agaricomycotina</taxon>
        <taxon>Tremellomycetes</taxon>
        <taxon>Tremellales</taxon>
        <taxon>Cryptococcaceae</taxon>
        <taxon>Cryptococcus</taxon>
    </lineage>
</organism>
<feature type="region of interest" description="Disordered" evidence="5">
    <location>
        <begin position="762"/>
        <end position="930"/>
    </location>
</feature>
<dbReference type="InterPro" id="IPR036873">
    <property type="entry name" value="Rhodanese-like_dom_sf"/>
</dbReference>
<feature type="compositionally biased region" description="Basic and acidic residues" evidence="5">
    <location>
        <begin position="825"/>
        <end position="847"/>
    </location>
</feature>
<dbReference type="Pfam" id="PF00782">
    <property type="entry name" value="DSPc"/>
    <property type="match status" value="1"/>
</dbReference>
<dbReference type="PANTHER" id="PTHR10159:SF530">
    <property type="entry name" value="DUAL SPECIFICITY PROTEIN PHOSPHATASE DDB_G0271350-RELATED"/>
    <property type="match status" value="1"/>
</dbReference>
<feature type="compositionally biased region" description="Low complexity" evidence="5">
    <location>
        <begin position="591"/>
        <end position="601"/>
    </location>
</feature>
<dbReference type="Gene3D" id="3.90.190.10">
    <property type="entry name" value="Protein tyrosine phosphatase superfamily"/>
    <property type="match status" value="1"/>
</dbReference>
<evidence type="ECO:0000313" key="9">
    <source>
        <dbReference type="Proteomes" id="UP000094819"/>
    </source>
</evidence>
<gene>
    <name evidence="8" type="ORF">L198_03703</name>
</gene>
<dbReference type="SMART" id="SM00195">
    <property type="entry name" value="DSPc"/>
    <property type="match status" value="1"/>
</dbReference>
<dbReference type="InterPro" id="IPR000387">
    <property type="entry name" value="Tyr_Pase_dom"/>
</dbReference>
<feature type="region of interest" description="Disordered" evidence="5">
    <location>
        <begin position="1"/>
        <end position="45"/>
    </location>
</feature>
<dbReference type="InterPro" id="IPR020422">
    <property type="entry name" value="TYR_PHOSPHATASE_DUAL_dom"/>
</dbReference>
<dbReference type="GO" id="GO:0005737">
    <property type="term" value="C:cytoplasm"/>
    <property type="evidence" value="ECO:0007669"/>
    <property type="project" value="TreeGrafter"/>
</dbReference>
<dbReference type="InterPro" id="IPR029021">
    <property type="entry name" value="Prot-tyrosine_phosphatase-like"/>
</dbReference>
<feature type="compositionally biased region" description="Polar residues" evidence="5">
    <location>
        <begin position="1"/>
        <end position="10"/>
    </location>
</feature>
<dbReference type="PANTHER" id="PTHR10159">
    <property type="entry name" value="DUAL SPECIFICITY PROTEIN PHOSPHATASE"/>
    <property type="match status" value="1"/>
</dbReference>
<dbReference type="RefSeq" id="XP_019032320.1">
    <property type="nucleotide sequence ID" value="XM_019175830.1"/>
</dbReference>
<feature type="region of interest" description="Disordered" evidence="5">
    <location>
        <begin position="215"/>
        <end position="244"/>
    </location>
</feature>
<feature type="compositionally biased region" description="Low complexity" evidence="5">
    <location>
        <begin position="100"/>
        <end position="121"/>
    </location>
</feature>
<reference evidence="8 9" key="1">
    <citation type="submission" date="2016-06" db="EMBL/GenBank/DDBJ databases">
        <title>Evolution of pathogenesis and genome organization in the Tremellales.</title>
        <authorList>
            <person name="Cuomo C."/>
            <person name="Litvintseva A."/>
            <person name="Heitman J."/>
            <person name="Chen Y."/>
            <person name="Sun S."/>
            <person name="Springer D."/>
            <person name="Dromer F."/>
            <person name="Young S."/>
            <person name="Zeng Q."/>
            <person name="Chapman S."/>
            <person name="Gujja S."/>
            <person name="Saif S."/>
            <person name="Birren B."/>
        </authorList>
    </citation>
    <scope>NUCLEOTIDE SEQUENCE [LARGE SCALE GENOMIC DNA]</scope>
    <source>
        <strain evidence="8 9">CBS 7118</strain>
    </source>
</reference>
<feature type="compositionally biased region" description="Pro residues" evidence="5">
    <location>
        <begin position="402"/>
        <end position="424"/>
    </location>
</feature>
<evidence type="ECO:0000256" key="4">
    <source>
        <dbReference type="ARBA" id="ARBA00022912"/>
    </source>
</evidence>
<evidence type="ECO:0000256" key="5">
    <source>
        <dbReference type="SAM" id="MobiDB-lite"/>
    </source>
</evidence>
<evidence type="ECO:0000259" key="6">
    <source>
        <dbReference type="PROSITE" id="PS50054"/>
    </source>
</evidence>
<dbReference type="GeneID" id="30192916"/>
<evidence type="ECO:0000259" key="7">
    <source>
        <dbReference type="PROSITE" id="PS50056"/>
    </source>
</evidence>
<feature type="compositionally biased region" description="Polar residues" evidence="5">
    <location>
        <begin position="579"/>
        <end position="590"/>
    </location>
</feature>
<sequence length="930" mass="99265">MRNDRTTATSRPPPPMLAPIPRSVPPPQAAALRTPAPIDPASIAGPSLLDSAAYRHAYSPDISSTASSPTSLPYLRDTPERSPLRMSEAHSPTIPAPNRSSSSLLPHLNSSPSWSSRSLGSDAPLTAPIPYTGPRSPLPRRRPSPLVLGKAKTSMDTDEGLELERSNNVGRQYSSRPATAGSVTSLNDDGALANELESLSLLRKTVRQNLIARPVDSPLAGSGSESGGSGFPTPERSCFPSTKGDSLTKLGSIDIKQVLERQATGQMLVVDTRPLGSFLDEHLPRAVSISIPTLISKRFQRSSVGSDSKGGFSWGHLRAFISTAQGCDSWDEADEGKTEIALIKDDTDDVGNTLAGILQSLVGNDRVKEVEGGWDAIKNTPESRRILVAGEVEPAVTHNDPLLPPPKSAPPGETPPLPPVPSSPAPLRVSHRPSLPSLRPPGSNQQRDLPALSINGGGNSKTIGRSTLGERRTPKLSLNLDRPLRSATLGSFDIPPTPGGFMCSRNKPLRSPGLSLNIPQPNGQSTASPSSLQVLAHEQSELPPSPSSFGDVKRLEGEDEDLVTTGWSNEATPRGRFQISDSPPDSQIPLSSTSSSSTTTTRLANPIAPFNVSTILPNFLFLGPDITNDVDVKKLQSLGVKRILNVAIECDDDQGLGLREKFRYHRVPMRDIVEENGVGKGMRDACEFLDDARLHSAPTYIHCQAGKSRSVTITLAYLIHANAWTLRTSYAYVAERRKGISPNIGFVAELMQWEESELGLKVSGGVHGDGGGRKAGPGPAGDGEEKNNRYMRESLPPTWSASVDTYSRPPNLSPANGDGAGAEGDGARDNGQHDERQAVGDEREVRKNGVWVHHRRAPVDRTTLQPGRRVSKAGLESLRPLNTTPINGAGHSSDDGQTKDPRPSPRPSPRLGMGGGHAMTPAGDGPLRWI</sequence>
<feature type="compositionally biased region" description="Low complexity" evidence="5">
    <location>
        <begin position="425"/>
        <end position="441"/>
    </location>
</feature>
<dbReference type="AlphaFoldDB" id="A0A1E3JC51"/>
<evidence type="ECO:0000256" key="2">
    <source>
        <dbReference type="ARBA" id="ARBA00013064"/>
    </source>
</evidence>
<comment type="caution">
    <text evidence="8">The sequence shown here is derived from an EMBL/GenBank/DDBJ whole genome shotgun (WGS) entry which is preliminary data.</text>
</comment>
<feature type="compositionally biased region" description="Polar residues" evidence="5">
    <location>
        <begin position="517"/>
        <end position="533"/>
    </location>
</feature>
<name>A0A1E3JC51_9TREE</name>
<feature type="compositionally biased region" description="Basic and acidic residues" evidence="5">
    <location>
        <begin position="783"/>
        <end position="792"/>
    </location>
</feature>
<dbReference type="EMBL" id="AWGH01000009">
    <property type="protein sequence ID" value="ODN98458.1"/>
    <property type="molecule type" value="Genomic_DNA"/>
</dbReference>
<feature type="region of interest" description="Disordered" evidence="5">
    <location>
        <begin position="60"/>
        <end position="186"/>
    </location>
</feature>
<comment type="similarity">
    <text evidence="1">Belongs to the protein-tyrosine phosphatase family. Non-receptor class dual specificity subfamily.</text>
</comment>
<feature type="compositionally biased region" description="Polar residues" evidence="5">
    <location>
        <begin position="61"/>
        <end position="71"/>
    </location>
</feature>